<evidence type="ECO:0000256" key="2">
    <source>
        <dbReference type="ARBA" id="ARBA00022553"/>
    </source>
</evidence>
<accession>A0ABW6QGB1</accession>
<dbReference type="PROSITE" id="PS00012">
    <property type="entry name" value="PHOSPHOPANTETHEINE"/>
    <property type="match status" value="1"/>
</dbReference>
<keyword evidence="1" id="KW-0596">Phosphopantetheine</keyword>
<dbReference type="EMBL" id="JBHVZQ010000052">
    <property type="protein sequence ID" value="MFF1278264.1"/>
    <property type="molecule type" value="Genomic_DNA"/>
</dbReference>
<gene>
    <name evidence="5" type="ORF">ACFVZC_33595</name>
</gene>
<feature type="region of interest" description="Disordered" evidence="3">
    <location>
        <begin position="1"/>
        <end position="53"/>
    </location>
</feature>
<dbReference type="PROSITE" id="PS50075">
    <property type="entry name" value="CARRIER"/>
    <property type="match status" value="1"/>
</dbReference>
<dbReference type="InterPro" id="IPR009081">
    <property type="entry name" value="PP-bd_ACP"/>
</dbReference>
<dbReference type="InterPro" id="IPR006162">
    <property type="entry name" value="Ppantetheine_attach_site"/>
</dbReference>
<dbReference type="Pfam" id="PF00550">
    <property type="entry name" value="PP-binding"/>
    <property type="match status" value="1"/>
</dbReference>
<dbReference type="InterPro" id="IPR029058">
    <property type="entry name" value="AB_hydrolase_fold"/>
</dbReference>
<feature type="compositionally biased region" description="Basic and acidic residues" evidence="3">
    <location>
        <begin position="22"/>
        <end position="47"/>
    </location>
</feature>
<keyword evidence="2" id="KW-0597">Phosphoprotein</keyword>
<dbReference type="RefSeq" id="WP_388240688.1">
    <property type="nucleotide sequence ID" value="NZ_JBHVZQ010000052.1"/>
</dbReference>
<dbReference type="Gene3D" id="3.40.50.1820">
    <property type="entry name" value="alpha/beta hydrolase"/>
    <property type="match status" value="1"/>
</dbReference>
<feature type="region of interest" description="Disordered" evidence="3">
    <location>
        <begin position="71"/>
        <end position="91"/>
    </location>
</feature>
<proteinExistence type="predicted"/>
<evidence type="ECO:0000256" key="1">
    <source>
        <dbReference type="ARBA" id="ARBA00022450"/>
    </source>
</evidence>
<dbReference type="InterPro" id="IPR036736">
    <property type="entry name" value="ACP-like_sf"/>
</dbReference>
<evidence type="ECO:0000256" key="3">
    <source>
        <dbReference type="SAM" id="MobiDB-lite"/>
    </source>
</evidence>
<comment type="caution">
    <text evidence="5">The sequence shown here is derived from an EMBL/GenBank/DDBJ whole genome shotgun (WGS) entry which is preliminary data.</text>
</comment>
<feature type="region of interest" description="Disordered" evidence="3">
    <location>
        <begin position="135"/>
        <end position="158"/>
    </location>
</feature>
<protein>
    <submittedName>
        <fullName evidence="5">Phosphopantetheine-binding protein</fullName>
    </submittedName>
</protein>
<dbReference type="Proteomes" id="UP001601627">
    <property type="component" value="Unassembled WGS sequence"/>
</dbReference>
<keyword evidence="6" id="KW-1185">Reference proteome</keyword>
<dbReference type="PANTHER" id="PTHR45527">
    <property type="entry name" value="NONRIBOSOMAL PEPTIDE SYNTHETASE"/>
    <property type="match status" value="1"/>
</dbReference>
<evidence type="ECO:0000313" key="6">
    <source>
        <dbReference type="Proteomes" id="UP001601627"/>
    </source>
</evidence>
<dbReference type="PANTHER" id="PTHR45527:SF1">
    <property type="entry name" value="FATTY ACID SYNTHASE"/>
    <property type="match status" value="1"/>
</dbReference>
<reference evidence="5 6" key="1">
    <citation type="submission" date="2024-09" db="EMBL/GenBank/DDBJ databases">
        <title>The Natural Products Discovery Center: Release of the First 8490 Sequenced Strains for Exploring Actinobacteria Biosynthetic Diversity.</title>
        <authorList>
            <person name="Kalkreuter E."/>
            <person name="Kautsar S.A."/>
            <person name="Yang D."/>
            <person name="Bader C.D."/>
            <person name="Teijaro C.N."/>
            <person name="Fluegel L."/>
            <person name="Davis C.M."/>
            <person name="Simpson J.R."/>
            <person name="Lauterbach L."/>
            <person name="Steele A.D."/>
            <person name="Gui C."/>
            <person name="Meng S."/>
            <person name="Li G."/>
            <person name="Viehrig K."/>
            <person name="Ye F."/>
            <person name="Su P."/>
            <person name="Kiefer A.F."/>
            <person name="Nichols A."/>
            <person name="Cepeda A.J."/>
            <person name="Yan W."/>
            <person name="Fan B."/>
            <person name="Jiang Y."/>
            <person name="Adhikari A."/>
            <person name="Zheng C.-J."/>
            <person name="Schuster L."/>
            <person name="Cowan T.M."/>
            <person name="Smanski M.J."/>
            <person name="Chevrette M.G."/>
            <person name="De Carvalho L.P.S."/>
            <person name="Shen B."/>
        </authorList>
    </citation>
    <scope>NUCLEOTIDE SEQUENCE [LARGE SCALE GENOMIC DNA]</scope>
    <source>
        <strain evidence="5 6">NPDC058328</strain>
    </source>
</reference>
<sequence length="248" mass="25775">MRAAAVVGRLDLGGQSGQADPFGERDQPKQSRVRDQSRLVEERRDMDSGMGGSFVTLPGLPLTANGKVDSGRLPAPQAPAGWSAGRTPPRTGPERAIHAVWADVLDRADIVIDDDFFDLGGHSMLAVRLSSRLRTGGCSDSTAQSPVDSGAARSRPPTKPTGLSLLFAGCVPAVDRVALEGSTLSGTVRRHRKAMTTIAQSSQGSMSHAFSPGEPTVQHLVTSAESDPLAGATHGAWVAPEPGTGAPL</sequence>
<dbReference type="SUPFAM" id="SSF47336">
    <property type="entry name" value="ACP-like"/>
    <property type="match status" value="1"/>
</dbReference>
<evidence type="ECO:0000259" key="4">
    <source>
        <dbReference type="PROSITE" id="PS50075"/>
    </source>
</evidence>
<organism evidence="5 6">
    <name type="scientific">Streptomyces marokkonensis</name>
    <dbReference type="NCBI Taxonomy" id="324855"/>
    <lineage>
        <taxon>Bacteria</taxon>
        <taxon>Bacillati</taxon>
        <taxon>Actinomycetota</taxon>
        <taxon>Actinomycetes</taxon>
        <taxon>Kitasatosporales</taxon>
        <taxon>Streptomycetaceae</taxon>
        <taxon>Streptomyces</taxon>
    </lineage>
</organism>
<feature type="compositionally biased region" description="Polar residues" evidence="3">
    <location>
        <begin position="138"/>
        <end position="147"/>
    </location>
</feature>
<evidence type="ECO:0000313" key="5">
    <source>
        <dbReference type="EMBL" id="MFF1278264.1"/>
    </source>
</evidence>
<feature type="domain" description="Carrier" evidence="4">
    <location>
        <begin position="88"/>
        <end position="171"/>
    </location>
</feature>
<name>A0ABW6QGB1_9ACTN</name>